<keyword evidence="3" id="KW-1185">Reference proteome</keyword>
<dbReference type="InterPro" id="IPR050625">
    <property type="entry name" value="ParA/MinD_ATPase"/>
</dbReference>
<dbReference type="InterPro" id="IPR002586">
    <property type="entry name" value="CobQ/CobB/MinD/ParA_Nub-bd_dom"/>
</dbReference>
<evidence type="ECO:0000313" key="3">
    <source>
        <dbReference type="Proteomes" id="UP000324233"/>
    </source>
</evidence>
<dbReference type="GO" id="GO:0005829">
    <property type="term" value="C:cytosol"/>
    <property type="evidence" value="ECO:0007669"/>
    <property type="project" value="TreeGrafter"/>
</dbReference>
<evidence type="ECO:0000313" key="2">
    <source>
        <dbReference type="EMBL" id="QEH32002.1"/>
    </source>
</evidence>
<name>A0A5B9VUQ0_9BACT</name>
<dbReference type="Pfam" id="PF01656">
    <property type="entry name" value="CbiA"/>
    <property type="match status" value="1"/>
</dbReference>
<dbReference type="AlphaFoldDB" id="A0A5B9VUQ0"/>
<dbReference type="GO" id="GO:0005524">
    <property type="term" value="F:ATP binding"/>
    <property type="evidence" value="ECO:0007669"/>
    <property type="project" value="TreeGrafter"/>
</dbReference>
<dbReference type="PANTHER" id="PTHR43384">
    <property type="entry name" value="SEPTUM SITE-DETERMINING PROTEIN MIND HOMOLOG, CHLOROPLASTIC-RELATED"/>
    <property type="match status" value="1"/>
</dbReference>
<dbReference type="RefSeq" id="WP_148590864.1">
    <property type="nucleotide sequence ID" value="NZ_CP042997.1"/>
</dbReference>
<reference evidence="2 3" key="1">
    <citation type="submission" date="2019-08" db="EMBL/GenBank/DDBJ databases">
        <title>Deep-cultivation of Planctomycetes and their phenomic and genomic characterization uncovers novel biology.</title>
        <authorList>
            <person name="Wiegand S."/>
            <person name="Jogler M."/>
            <person name="Boedeker C."/>
            <person name="Pinto D."/>
            <person name="Vollmers J."/>
            <person name="Rivas-Marin E."/>
            <person name="Kohn T."/>
            <person name="Peeters S.H."/>
            <person name="Heuer A."/>
            <person name="Rast P."/>
            <person name="Oberbeckmann S."/>
            <person name="Bunk B."/>
            <person name="Jeske O."/>
            <person name="Meyerdierks A."/>
            <person name="Storesund J.E."/>
            <person name="Kallscheuer N."/>
            <person name="Luecker S."/>
            <person name="Lage O.M."/>
            <person name="Pohl T."/>
            <person name="Merkel B.J."/>
            <person name="Hornburger P."/>
            <person name="Mueller R.-W."/>
            <person name="Bruemmer F."/>
            <person name="Labrenz M."/>
            <person name="Spormann A.M."/>
            <person name="Op den Camp H."/>
            <person name="Overmann J."/>
            <person name="Amann R."/>
            <person name="Jetten M.S.M."/>
            <person name="Mascher T."/>
            <person name="Medema M.H."/>
            <person name="Devos D.P."/>
            <person name="Kaster A.-K."/>
            <person name="Ovreas L."/>
            <person name="Rohde M."/>
            <person name="Galperin M.Y."/>
            <person name="Jogler C."/>
        </authorList>
    </citation>
    <scope>NUCLEOTIDE SEQUENCE [LARGE SCALE GENOMIC DNA]</scope>
    <source>
        <strain evidence="2 3">OJF2</strain>
    </source>
</reference>
<dbReference type="InterPro" id="IPR027417">
    <property type="entry name" value="P-loop_NTPase"/>
</dbReference>
<accession>A0A5B9VUQ0</accession>
<dbReference type="SUPFAM" id="SSF52540">
    <property type="entry name" value="P-loop containing nucleoside triphosphate hydrolases"/>
    <property type="match status" value="1"/>
</dbReference>
<evidence type="ECO:0000259" key="1">
    <source>
        <dbReference type="Pfam" id="PF01656"/>
    </source>
</evidence>
<dbReference type="Proteomes" id="UP000324233">
    <property type="component" value="Chromosome"/>
</dbReference>
<dbReference type="Gene3D" id="3.40.50.300">
    <property type="entry name" value="P-loop containing nucleotide triphosphate hydrolases"/>
    <property type="match status" value="1"/>
</dbReference>
<sequence length="255" mass="27379">MGKIMAIHSFRGGTGKSNVTASLAALLAGAGKRVGVIDTDIHSPGIHVIFGLRADRIRHSLNDYLWGRCPVHEAAHDVTPALGEAAAASPRARVFLIPSSVKPGEISRILREGYDIGLLTDGLRDLVATLDLDLLLIDTHPGVNEETLLSIAIADFVLLIMRPDNQDFQGTAVTVELARQLDVHSLQLLINKVPPGVDWDRLRLQAEAAFKAPVIGMLPLDGDMARLASESIFAVRHPTHPITQGLAQVAARMLG</sequence>
<gene>
    <name evidence="2" type="ORF">OJF2_04710</name>
</gene>
<dbReference type="GO" id="GO:0009898">
    <property type="term" value="C:cytoplasmic side of plasma membrane"/>
    <property type="evidence" value="ECO:0007669"/>
    <property type="project" value="TreeGrafter"/>
</dbReference>
<dbReference type="EMBL" id="CP042997">
    <property type="protein sequence ID" value="QEH32002.1"/>
    <property type="molecule type" value="Genomic_DNA"/>
</dbReference>
<protein>
    <submittedName>
        <fullName evidence="2">MinD/ParA/CobQ/CobA-like protein</fullName>
    </submittedName>
</protein>
<proteinExistence type="predicted"/>
<feature type="domain" description="CobQ/CobB/MinD/ParA nucleotide binding" evidence="1">
    <location>
        <begin position="6"/>
        <end position="230"/>
    </location>
</feature>
<organism evidence="2 3">
    <name type="scientific">Aquisphaera giovannonii</name>
    <dbReference type="NCBI Taxonomy" id="406548"/>
    <lineage>
        <taxon>Bacteria</taxon>
        <taxon>Pseudomonadati</taxon>
        <taxon>Planctomycetota</taxon>
        <taxon>Planctomycetia</taxon>
        <taxon>Isosphaerales</taxon>
        <taxon>Isosphaeraceae</taxon>
        <taxon>Aquisphaera</taxon>
    </lineage>
</organism>
<dbReference type="GO" id="GO:0016887">
    <property type="term" value="F:ATP hydrolysis activity"/>
    <property type="evidence" value="ECO:0007669"/>
    <property type="project" value="TreeGrafter"/>
</dbReference>
<dbReference type="PANTHER" id="PTHR43384:SF10">
    <property type="entry name" value="ATPASE INVOLVED IN CHROMOSOME PARTITIONING, PARA_MIND FAMILY"/>
    <property type="match status" value="1"/>
</dbReference>
<dbReference type="KEGG" id="agv:OJF2_04710"/>
<dbReference type="OrthoDB" id="13869at2"/>
<dbReference type="GO" id="GO:0051782">
    <property type="term" value="P:negative regulation of cell division"/>
    <property type="evidence" value="ECO:0007669"/>
    <property type="project" value="TreeGrafter"/>
</dbReference>